<dbReference type="InterPro" id="IPR000847">
    <property type="entry name" value="LysR_HTH_N"/>
</dbReference>
<feature type="domain" description="HTH lysR-type" evidence="5">
    <location>
        <begin position="8"/>
        <end position="65"/>
    </location>
</feature>
<dbReference type="InterPro" id="IPR058163">
    <property type="entry name" value="LysR-type_TF_proteobact-type"/>
</dbReference>
<keyword evidence="2" id="KW-0805">Transcription regulation</keyword>
<dbReference type="InterPro" id="IPR005119">
    <property type="entry name" value="LysR_subst-bd"/>
</dbReference>
<dbReference type="RefSeq" id="WP_111366276.1">
    <property type="nucleotide sequence ID" value="NZ_VINQ01000005.1"/>
</dbReference>
<name>A0A5A9ZGF2_9RHOB</name>
<evidence type="ECO:0000256" key="3">
    <source>
        <dbReference type="ARBA" id="ARBA00023125"/>
    </source>
</evidence>
<evidence type="ECO:0000313" key="6">
    <source>
        <dbReference type="EMBL" id="KAA0916244.1"/>
    </source>
</evidence>
<accession>A0A5A9ZGF2</accession>
<reference evidence="6 7" key="1">
    <citation type="submission" date="2019-07" db="EMBL/GenBank/DDBJ databases">
        <title>Aquicoccus porphyridii gen. nov., sp. nov., isolated from a small marine red alga, Porphyridium marinum.</title>
        <authorList>
            <person name="Liu L."/>
        </authorList>
    </citation>
    <scope>NUCLEOTIDE SEQUENCE [LARGE SCALE GENOMIC DNA]</scope>
    <source>
        <strain evidence="6 7">L1 8-17</strain>
    </source>
</reference>
<dbReference type="SUPFAM" id="SSF46785">
    <property type="entry name" value="Winged helix' DNA-binding domain"/>
    <property type="match status" value="1"/>
</dbReference>
<protein>
    <submittedName>
        <fullName evidence="6">LysR family transcriptional regulator</fullName>
    </submittedName>
</protein>
<proteinExistence type="inferred from homology"/>
<dbReference type="InterPro" id="IPR036388">
    <property type="entry name" value="WH-like_DNA-bd_sf"/>
</dbReference>
<dbReference type="PRINTS" id="PR00039">
    <property type="entry name" value="HTHLYSR"/>
</dbReference>
<keyword evidence="7" id="KW-1185">Reference proteome</keyword>
<dbReference type="AlphaFoldDB" id="A0A5A9ZGF2"/>
<gene>
    <name evidence="6" type="ORF">FLO80_08980</name>
</gene>
<dbReference type="Pfam" id="PF00126">
    <property type="entry name" value="HTH_1"/>
    <property type="match status" value="1"/>
</dbReference>
<dbReference type="PROSITE" id="PS50931">
    <property type="entry name" value="HTH_LYSR"/>
    <property type="match status" value="1"/>
</dbReference>
<comment type="caution">
    <text evidence="6">The sequence shown here is derived from an EMBL/GenBank/DDBJ whole genome shotgun (WGS) entry which is preliminary data.</text>
</comment>
<dbReference type="SUPFAM" id="SSF53850">
    <property type="entry name" value="Periplasmic binding protein-like II"/>
    <property type="match status" value="1"/>
</dbReference>
<evidence type="ECO:0000256" key="1">
    <source>
        <dbReference type="ARBA" id="ARBA00009437"/>
    </source>
</evidence>
<dbReference type="GO" id="GO:0043565">
    <property type="term" value="F:sequence-specific DNA binding"/>
    <property type="evidence" value="ECO:0007669"/>
    <property type="project" value="TreeGrafter"/>
</dbReference>
<dbReference type="PANTHER" id="PTHR30537">
    <property type="entry name" value="HTH-TYPE TRANSCRIPTIONAL REGULATOR"/>
    <property type="match status" value="1"/>
</dbReference>
<evidence type="ECO:0000259" key="5">
    <source>
        <dbReference type="PROSITE" id="PS50931"/>
    </source>
</evidence>
<dbReference type="PANTHER" id="PTHR30537:SF3">
    <property type="entry name" value="TRANSCRIPTIONAL REGULATORY PROTEIN"/>
    <property type="match status" value="1"/>
</dbReference>
<dbReference type="InterPro" id="IPR036390">
    <property type="entry name" value="WH_DNA-bd_sf"/>
</dbReference>
<dbReference type="Pfam" id="PF03466">
    <property type="entry name" value="LysR_substrate"/>
    <property type="match status" value="1"/>
</dbReference>
<dbReference type="Gene3D" id="1.10.10.10">
    <property type="entry name" value="Winged helix-like DNA-binding domain superfamily/Winged helix DNA-binding domain"/>
    <property type="match status" value="1"/>
</dbReference>
<dbReference type="GO" id="GO:0003700">
    <property type="term" value="F:DNA-binding transcription factor activity"/>
    <property type="evidence" value="ECO:0007669"/>
    <property type="project" value="InterPro"/>
</dbReference>
<keyword evidence="4" id="KW-0804">Transcription</keyword>
<evidence type="ECO:0000256" key="2">
    <source>
        <dbReference type="ARBA" id="ARBA00023015"/>
    </source>
</evidence>
<dbReference type="Gene3D" id="3.40.190.290">
    <property type="match status" value="1"/>
</dbReference>
<evidence type="ECO:0000256" key="4">
    <source>
        <dbReference type="ARBA" id="ARBA00023163"/>
    </source>
</evidence>
<dbReference type="GO" id="GO:0006351">
    <property type="term" value="P:DNA-templated transcription"/>
    <property type="evidence" value="ECO:0007669"/>
    <property type="project" value="TreeGrafter"/>
</dbReference>
<organism evidence="6 7">
    <name type="scientific">Aquicoccus porphyridii</name>
    <dbReference type="NCBI Taxonomy" id="1852029"/>
    <lineage>
        <taxon>Bacteria</taxon>
        <taxon>Pseudomonadati</taxon>
        <taxon>Pseudomonadota</taxon>
        <taxon>Alphaproteobacteria</taxon>
        <taxon>Rhodobacterales</taxon>
        <taxon>Paracoccaceae</taxon>
        <taxon>Aquicoccus</taxon>
    </lineage>
</organism>
<evidence type="ECO:0000313" key="7">
    <source>
        <dbReference type="Proteomes" id="UP000325291"/>
    </source>
</evidence>
<keyword evidence="3" id="KW-0238">DNA-binding</keyword>
<dbReference type="Proteomes" id="UP000325291">
    <property type="component" value="Unassembled WGS sequence"/>
</dbReference>
<comment type="similarity">
    <text evidence="1">Belongs to the LysR transcriptional regulatory family.</text>
</comment>
<sequence length="298" mass="32824">MDKSVLDIDWSLMQAFLAVAEAGSLSGAARVLGVSQPTLGRQIREVEERTGLALFKRQPRGLDLTGDGAALLPYARAMRAAMRDVALYAAGHDAGMAGVVRITASEMVAHHILPPIIADVRAERPEIEIELVPSDRAENLLFREADIAVRMYRPDQLDVVARRLGELEIGIFAARSYLERRGRPDTPEALLRHDLVGYDRSELILRGMAAAGFDLTRSMFATRCDNQVTYWELLRAGCGIGFGQRHIGQADPAVEEIDIGIAIPGLPVWLAAHRQLRQVPRLRHVWDRLAAGLAPMLT</sequence>
<dbReference type="EMBL" id="VINQ01000005">
    <property type="protein sequence ID" value="KAA0916244.1"/>
    <property type="molecule type" value="Genomic_DNA"/>
</dbReference>